<proteinExistence type="predicted"/>
<dbReference type="AlphaFoldDB" id="Q30PU6"/>
<sequence length="156" mass="17889">MKKSITAKTFTPLYDEVEDRLRVVVNYNDISDRVDFMITRSFILNLIPSAEEFILKHYNAEPPLAQSISISSETDAKESESFSETDAINLELFRTEEELLLEVNFSFDKTTKQTVLSLSSKNVIAKIALDESTLQKIIYVIKSAIPFMKWGISRHF</sequence>
<dbReference type="RefSeq" id="WP_011373326.1">
    <property type="nucleotide sequence ID" value="NC_007575.1"/>
</dbReference>
<keyword evidence="2" id="KW-1185">Reference proteome</keyword>
<name>Q30PU6_SULDN</name>
<dbReference type="eggNOG" id="ENOG5031JX0">
    <property type="taxonomic scope" value="Bacteria"/>
</dbReference>
<dbReference type="STRING" id="326298.Suden_1709"/>
<protein>
    <submittedName>
        <fullName evidence="1">Uncharacterized protein</fullName>
    </submittedName>
</protein>
<evidence type="ECO:0000313" key="2">
    <source>
        <dbReference type="Proteomes" id="UP000002714"/>
    </source>
</evidence>
<dbReference type="OrthoDB" id="5334672at2"/>
<dbReference type="HOGENOM" id="CLU_1685658_0_0_7"/>
<gene>
    <name evidence="1" type="ordered locus">Suden_1709</name>
</gene>
<reference evidence="1 2" key="1">
    <citation type="journal article" date="2008" name="Appl. Environ. Microbiol.">
        <title>Genome of the epsilonproteobacterial chemolithoautotroph Sulfurimonas denitrificans.</title>
        <authorList>
            <person name="Sievert S.M."/>
            <person name="Scott K.M."/>
            <person name="Klotz M.G."/>
            <person name="Chain P.S.G."/>
            <person name="Hauser L.J."/>
            <person name="Hemp J."/>
            <person name="Huegler M."/>
            <person name="Land M."/>
            <person name="Lapidus A."/>
            <person name="Larimer F.W."/>
            <person name="Lucas S."/>
            <person name="Malfatti S.A."/>
            <person name="Meyer F."/>
            <person name="Paulsen I.T."/>
            <person name="Ren Q."/>
            <person name="Simon J."/>
            <person name="Bailey K."/>
            <person name="Diaz E."/>
            <person name="Fitzpatrick K.A."/>
            <person name="Glover B."/>
            <person name="Gwatney N."/>
            <person name="Korajkic A."/>
            <person name="Long A."/>
            <person name="Mobberley J.M."/>
            <person name="Pantry S.N."/>
            <person name="Pazder G."/>
            <person name="Peterson S."/>
            <person name="Quintanilla J.D."/>
            <person name="Sprinkle R."/>
            <person name="Stephens J."/>
            <person name="Thomas P."/>
            <person name="Vaughn R."/>
            <person name="Weber M.J."/>
            <person name="Wooten L.L."/>
        </authorList>
    </citation>
    <scope>NUCLEOTIDE SEQUENCE [LARGE SCALE GENOMIC DNA]</scope>
    <source>
        <strain evidence="2">ATCC 33889 / DSM 1251</strain>
    </source>
</reference>
<accession>Q30PU6</accession>
<dbReference type="EMBL" id="CP000153">
    <property type="protein sequence ID" value="ABB44985.1"/>
    <property type="molecule type" value="Genomic_DNA"/>
</dbReference>
<dbReference type="Proteomes" id="UP000002714">
    <property type="component" value="Chromosome"/>
</dbReference>
<organism evidence="1 2">
    <name type="scientific">Sulfurimonas denitrificans (strain ATCC 33889 / DSM 1251)</name>
    <name type="common">Thiomicrospira denitrificans (strain ATCC 33889 / DSM 1251)</name>
    <dbReference type="NCBI Taxonomy" id="326298"/>
    <lineage>
        <taxon>Bacteria</taxon>
        <taxon>Pseudomonadati</taxon>
        <taxon>Campylobacterota</taxon>
        <taxon>Epsilonproteobacteria</taxon>
        <taxon>Campylobacterales</taxon>
        <taxon>Sulfurimonadaceae</taxon>
        <taxon>Sulfurimonas</taxon>
    </lineage>
</organism>
<dbReference type="KEGG" id="tdn:Suden_1709"/>
<evidence type="ECO:0000313" key="1">
    <source>
        <dbReference type="EMBL" id="ABB44985.1"/>
    </source>
</evidence>